<evidence type="ECO:0000313" key="1">
    <source>
        <dbReference type="EMBL" id="MCG4610609.1"/>
    </source>
</evidence>
<name>A0ABS9MIH5_9FIRM</name>
<dbReference type="SUPFAM" id="SSF47794">
    <property type="entry name" value="Rad51 N-terminal domain-like"/>
    <property type="match status" value="1"/>
</dbReference>
<keyword evidence="2" id="KW-1185">Reference proteome</keyword>
<gene>
    <name evidence="1" type="ORF">L0P57_06640</name>
</gene>
<evidence type="ECO:0000313" key="2">
    <source>
        <dbReference type="Proteomes" id="UP001298681"/>
    </source>
</evidence>
<protein>
    <submittedName>
        <fullName evidence="1">Helix-hairpin-helix domain-containing protein</fullName>
    </submittedName>
</protein>
<dbReference type="Pfam" id="PF11731">
    <property type="entry name" value="Cdd1"/>
    <property type="match status" value="1"/>
</dbReference>
<proteinExistence type="predicted"/>
<dbReference type="InterPro" id="IPR021725">
    <property type="entry name" value="Cdd1"/>
</dbReference>
<dbReference type="Proteomes" id="UP001298681">
    <property type="component" value="Unassembled WGS sequence"/>
</dbReference>
<dbReference type="EMBL" id="JAKNHQ010000007">
    <property type="protein sequence ID" value="MCG4610609.1"/>
    <property type="molecule type" value="Genomic_DNA"/>
</dbReference>
<sequence length="87" mass="10306">MRFAGAESDLQTIPGVGKNIAQDLIDLGYPTVESLRGQDPEELYRKDCLRKGRIEDRCQLYVFREAVYFAEQEEHDPEKLKWWNWKD</sequence>
<organism evidence="1 2">
    <name type="scientific">Anaeromassilibacillus senegalensis</name>
    <dbReference type="NCBI Taxonomy" id="1673717"/>
    <lineage>
        <taxon>Bacteria</taxon>
        <taxon>Bacillati</taxon>
        <taxon>Bacillota</taxon>
        <taxon>Clostridia</taxon>
        <taxon>Eubacteriales</taxon>
        <taxon>Acutalibacteraceae</taxon>
        <taxon>Anaeromassilibacillus</taxon>
    </lineage>
</organism>
<comment type="caution">
    <text evidence="1">The sequence shown here is derived from an EMBL/GenBank/DDBJ whole genome shotgun (WGS) entry which is preliminary data.</text>
</comment>
<reference evidence="1 2" key="1">
    <citation type="submission" date="2022-01" db="EMBL/GenBank/DDBJ databases">
        <title>Collection of gut derived symbiotic bacterial strains cultured from healthy donors.</title>
        <authorList>
            <person name="Lin H."/>
            <person name="Kohout C."/>
            <person name="Waligurski E."/>
            <person name="Pamer E.G."/>
        </authorList>
    </citation>
    <scope>NUCLEOTIDE SEQUENCE [LARGE SCALE GENOMIC DNA]</scope>
    <source>
        <strain evidence="1 2">DFI.7.58</strain>
    </source>
</reference>
<dbReference type="InterPro" id="IPR010995">
    <property type="entry name" value="DNA_repair_Rad51/TF_NusA_a-hlx"/>
</dbReference>
<accession>A0ABS9MIH5</accession>
<dbReference type="Gene3D" id="1.10.150.20">
    <property type="entry name" value="5' to 3' exonuclease, C-terminal subdomain"/>
    <property type="match status" value="1"/>
</dbReference>